<evidence type="ECO:0000313" key="1">
    <source>
        <dbReference type="EMBL" id="QHS01667.1"/>
    </source>
</evidence>
<proteinExistence type="predicted"/>
<evidence type="ECO:0000313" key="2">
    <source>
        <dbReference type="Proteomes" id="UP000465071"/>
    </source>
</evidence>
<dbReference type="Proteomes" id="UP000465071">
    <property type="component" value="Segment"/>
</dbReference>
<dbReference type="EMBL" id="MN882610">
    <property type="protein sequence ID" value="QHS01667.1"/>
    <property type="molecule type" value="Genomic_DNA"/>
</dbReference>
<dbReference type="Gene3D" id="1.20.1680.10">
    <property type="entry name" value="Type II deoxyuridine triphosphatase"/>
    <property type="match status" value="1"/>
</dbReference>
<dbReference type="SUPFAM" id="SSF101386">
    <property type="entry name" value="all-alpha NTP pyrophosphatases"/>
    <property type="match status" value="1"/>
</dbReference>
<organism evidence="1 2">
    <name type="scientific">Enterobacter phage vB_EclM_CIP9</name>
    <dbReference type="NCBI Taxonomy" id="2696340"/>
    <lineage>
        <taxon>Viruses</taxon>
        <taxon>Duplodnaviria</taxon>
        <taxon>Heunggongvirae</taxon>
        <taxon>Uroviricota</taxon>
        <taxon>Caudoviricetes</taxon>
        <taxon>Pantevenvirales</taxon>
        <taxon>Straboviridae</taxon>
        <taxon>Tevenvirinae</taxon>
        <taxon>Kanagawavirus</taxon>
        <taxon>Kanagawavirus cipnine</taxon>
    </lineage>
</organism>
<gene>
    <name evidence="1" type="ORF">CPT_CIP9_131</name>
</gene>
<sequence length="175" mass="20214">MAHFNECSQLVKDKAALDQATGRYYGMLRGNEDPLQAMLDMQKSLQVRLAKDKPESNRHPDSLETAGEVLAWLRAQDDYLADETRELYTALGGMSNGEKEASAVWKPWKARHVEMQAKKIKDLSPEDQLEIKFELIDQLHFFLNKFMALGMDAEEIYKLYHLKNAENFARQDRGY</sequence>
<keyword evidence="2" id="KW-1185">Reference proteome</keyword>
<accession>A0A6B9XX02</accession>
<reference evidence="2" key="1">
    <citation type="submission" date="2019-12" db="EMBL/GenBank/DDBJ databases">
        <authorList>
            <person name="Wang K."/>
            <person name="Tamayo M.G."/>
            <person name="Penner T.V."/>
            <person name="Cook B.W.M."/>
            <person name="Court D.A."/>
            <person name="Theriault S.S."/>
        </authorList>
    </citation>
    <scope>NUCLEOTIDE SEQUENCE [LARGE SCALE GENOMIC DNA]</scope>
</reference>
<name>A0A6B9XX02_9CAUD</name>
<protein>
    <submittedName>
        <fullName evidence="1">dCTPase</fullName>
    </submittedName>
</protein>